<proteinExistence type="predicted"/>
<organism evidence="1">
    <name type="scientific">marine metagenome</name>
    <dbReference type="NCBI Taxonomy" id="408172"/>
    <lineage>
        <taxon>unclassified sequences</taxon>
        <taxon>metagenomes</taxon>
        <taxon>ecological metagenomes</taxon>
    </lineage>
</organism>
<gene>
    <name evidence="1" type="ORF">METZ01_LOCUS506771</name>
</gene>
<name>A0A383EAN4_9ZZZZ</name>
<accession>A0A383EAN4</accession>
<evidence type="ECO:0000313" key="1">
    <source>
        <dbReference type="EMBL" id="SVE53917.1"/>
    </source>
</evidence>
<feature type="non-terminal residue" evidence="1">
    <location>
        <position position="106"/>
    </location>
</feature>
<dbReference type="AlphaFoldDB" id="A0A383EAN4"/>
<dbReference type="EMBL" id="UINC01224336">
    <property type="protein sequence ID" value="SVE53917.1"/>
    <property type="molecule type" value="Genomic_DNA"/>
</dbReference>
<reference evidence="1" key="1">
    <citation type="submission" date="2018-05" db="EMBL/GenBank/DDBJ databases">
        <authorList>
            <person name="Lanie J.A."/>
            <person name="Ng W.-L."/>
            <person name="Kazmierczak K.M."/>
            <person name="Andrzejewski T.M."/>
            <person name="Davidsen T.M."/>
            <person name="Wayne K.J."/>
            <person name="Tettelin H."/>
            <person name="Glass J.I."/>
            <person name="Rusch D."/>
            <person name="Podicherti R."/>
            <person name="Tsui H.-C.T."/>
            <person name="Winkler M.E."/>
        </authorList>
    </citation>
    <scope>NUCLEOTIDE SEQUENCE</scope>
</reference>
<sequence length="106" mass="12401">MKLKYNSLIIFSFTILISTFAFAQEKETAALAPMASLGEFNEIEKRIVFNSLQESLSKYYKLTSQKMYEKAEEEAFQEMASDECTEEQCIAIIQELLQVEYFFMFE</sequence>
<protein>
    <submittedName>
        <fullName evidence="1">Uncharacterized protein</fullName>
    </submittedName>
</protein>